<organism evidence="1 2">
    <name type="scientific">Entomophthora muscae</name>
    <dbReference type="NCBI Taxonomy" id="34485"/>
    <lineage>
        <taxon>Eukaryota</taxon>
        <taxon>Fungi</taxon>
        <taxon>Fungi incertae sedis</taxon>
        <taxon>Zoopagomycota</taxon>
        <taxon>Entomophthoromycotina</taxon>
        <taxon>Entomophthoromycetes</taxon>
        <taxon>Entomophthorales</taxon>
        <taxon>Entomophthoraceae</taxon>
        <taxon>Entomophthora</taxon>
    </lineage>
</organism>
<proteinExistence type="predicted"/>
<evidence type="ECO:0000313" key="2">
    <source>
        <dbReference type="Proteomes" id="UP001165960"/>
    </source>
</evidence>
<accession>A0ACC2TAH3</accession>
<keyword evidence="2" id="KW-1185">Reference proteome</keyword>
<gene>
    <name evidence="1" type="ORF">DSO57_1035202</name>
</gene>
<comment type="caution">
    <text evidence="1">The sequence shown here is derived from an EMBL/GenBank/DDBJ whole genome shotgun (WGS) entry which is preliminary data.</text>
</comment>
<dbReference type="Proteomes" id="UP001165960">
    <property type="component" value="Unassembled WGS sequence"/>
</dbReference>
<reference evidence="1" key="1">
    <citation type="submission" date="2022-04" db="EMBL/GenBank/DDBJ databases">
        <title>Genome of the entomopathogenic fungus Entomophthora muscae.</title>
        <authorList>
            <person name="Elya C."/>
            <person name="Lovett B.R."/>
            <person name="Lee E."/>
            <person name="Macias A.M."/>
            <person name="Hajek A.E."/>
            <person name="De Bivort B.L."/>
            <person name="Kasson M.T."/>
            <person name="De Fine Licht H.H."/>
            <person name="Stajich J.E."/>
        </authorList>
    </citation>
    <scope>NUCLEOTIDE SEQUENCE</scope>
    <source>
        <strain evidence="1">Berkeley</strain>
    </source>
</reference>
<protein>
    <submittedName>
        <fullName evidence="1">Uncharacterized protein</fullName>
    </submittedName>
</protein>
<evidence type="ECO:0000313" key="1">
    <source>
        <dbReference type="EMBL" id="KAJ9071623.1"/>
    </source>
</evidence>
<name>A0ACC2TAH3_9FUNG</name>
<sequence>MVKPENFQISFSNEKSVFYAGQIIEGQVKFRFLRPERAKSLTIFFVGTEATFNGPAGTKRSAEETEIFKVKSVLWNAPAGYFEARSYIFPFKVDLGAYNFPSSYEVSNNQLHPTTTADSSSALLQGEFANIRYKFKAVIDRPSRFGHSTSIPITLLSAIPNFVPELIVPESYSVEGTYGMVSRETLKLLVETKFRSCCPGGKLVLDVSLLPHGTKSFMGLNVKLIQEVKVNGQEKTSITLNTISSLDVPLRVDGGFEDEDDQDFIRLAVPSTTPPTISSSPRITIDYHLLVMATVSWSYAPLTVKFPVQISTLNVTMDEIPPLASGHHYLPPLIIAGQFLIQDEGEVASSLPLGPRHSLTPSLTSDVSSLYSQDSDEFDSRRRSIFQPNYSPGRCESTPFNSKPFIPIEPLSSPRTILS</sequence>
<dbReference type="EMBL" id="QTSX02003146">
    <property type="protein sequence ID" value="KAJ9071623.1"/>
    <property type="molecule type" value="Genomic_DNA"/>
</dbReference>